<evidence type="ECO:0000256" key="1">
    <source>
        <dbReference type="ARBA" id="ARBA00022475"/>
    </source>
</evidence>
<dbReference type="PANTHER" id="PTHR33695:SF1">
    <property type="entry name" value="LIPOPROTEIN SIGNAL PEPTIDASE"/>
    <property type="match status" value="1"/>
</dbReference>
<evidence type="ECO:0008006" key="9">
    <source>
        <dbReference type="Google" id="ProtNLM"/>
    </source>
</evidence>
<gene>
    <name evidence="8" type="ORF">METZ01_LOCUS346823</name>
</gene>
<dbReference type="NCBIfam" id="TIGR00077">
    <property type="entry name" value="lspA"/>
    <property type="match status" value="1"/>
</dbReference>
<feature type="transmembrane region" description="Helical" evidence="7">
    <location>
        <begin position="121"/>
        <end position="140"/>
    </location>
</feature>
<dbReference type="GO" id="GO:0004190">
    <property type="term" value="F:aspartic-type endopeptidase activity"/>
    <property type="evidence" value="ECO:0007669"/>
    <property type="project" value="InterPro"/>
</dbReference>
<proteinExistence type="inferred from homology"/>
<feature type="transmembrane region" description="Helical" evidence="7">
    <location>
        <begin position="82"/>
        <end position="101"/>
    </location>
</feature>
<dbReference type="PROSITE" id="PS00855">
    <property type="entry name" value="SPASE_II"/>
    <property type="match status" value="1"/>
</dbReference>
<dbReference type="InterPro" id="IPR001872">
    <property type="entry name" value="Peptidase_A8"/>
</dbReference>
<evidence type="ECO:0000256" key="7">
    <source>
        <dbReference type="SAM" id="Phobius"/>
    </source>
</evidence>
<dbReference type="GO" id="GO:0006508">
    <property type="term" value="P:proteolysis"/>
    <property type="evidence" value="ECO:0007669"/>
    <property type="project" value="UniProtKB-KW"/>
</dbReference>
<keyword evidence="4" id="KW-0378">Hydrolase</keyword>
<organism evidence="8">
    <name type="scientific">marine metagenome</name>
    <dbReference type="NCBI Taxonomy" id="408172"/>
    <lineage>
        <taxon>unclassified sequences</taxon>
        <taxon>metagenomes</taxon>
        <taxon>ecological metagenomes</taxon>
    </lineage>
</organism>
<dbReference type="AlphaFoldDB" id="A0A382R8C8"/>
<feature type="non-terminal residue" evidence="8">
    <location>
        <position position="157"/>
    </location>
</feature>
<reference evidence="8" key="1">
    <citation type="submission" date="2018-05" db="EMBL/GenBank/DDBJ databases">
        <authorList>
            <person name="Lanie J.A."/>
            <person name="Ng W.-L."/>
            <person name="Kazmierczak K.M."/>
            <person name="Andrzejewski T.M."/>
            <person name="Davidsen T.M."/>
            <person name="Wayne K.J."/>
            <person name="Tettelin H."/>
            <person name="Glass J.I."/>
            <person name="Rusch D."/>
            <person name="Podicherti R."/>
            <person name="Tsui H.-C.T."/>
            <person name="Winkler M.E."/>
        </authorList>
    </citation>
    <scope>NUCLEOTIDE SEQUENCE</scope>
</reference>
<keyword evidence="3 7" id="KW-0812">Transmembrane</keyword>
<keyword evidence="5 7" id="KW-1133">Transmembrane helix</keyword>
<dbReference type="PANTHER" id="PTHR33695">
    <property type="entry name" value="LIPOPROTEIN SIGNAL PEPTIDASE"/>
    <property type="match status" value="1"/>
</dbReference>
<dbReference type="GO" id="GO:0016020">
    <property type="term" value="C:membrane"/>
    <property type="evidence" value="ECO:0007669"/>
    <property type="project" value="InterPro"/>
</dbReference>
<feature type="non-terminal residue" evidence="8">
    <location>
        <position position="1"/>
    </location>
</feature>
<evidence type="ECO:0000256" key="3">
    <source>
        <dbReference type="ARBA" id="ARBA00022692"/>
    </source>
</evidence>
<dbReference type="Pfam" id="PF01252">
    <property type="entry name" value="Peptidase_A8"/>
    <property type="match status" value="1"/>
</dbReference>
<feature type="transmembrane region" description="Helical" evidence="7">
    <location>
        <begin position="53"/>
        <end position="70"/>
    </location>
</feature>
<keyword evidence="6 7" id="KW-0472">Membrane</keyword>
<sequence>VLVVLVADQISKYIVTAKMTAYGPPVDILGSFFRLTFIHNRGAAFGLNLGSPLIHTVVSIAALALLVYMFRTLPVDARLLRTALAMVLGGALGNIVDRVRLDKGVVDFFDFGIGEQWRWPIFNVADSFVTVGIILLAIGYSRQDKTGDRGPPANEVS</sequence>
<evidence type="ECO:0000256" key="4">
    <source>
        <dbReference type="ARBA" id="ARBA00022801"/>
    </source>
</evidence>
<evidence type="ECO:0000313" key="8">
    <source>
        <dbReference type="EMBL" id="SVC93969.1"/>
    </source>
</evidence>
<dbReference type="EMBL" id="UINC01119851">
    <property type="protein sequence ID" value="SVC93969.1"/>
    <property type="molecule type" value="Genomic_DNA"/>
</dbReference>
<keyword evidence="2" id="KW-0645">Protease</keyword>
<dbReference type="HAMAP" id="MF_00161">
    <property type="entry name" value="LspA"/>
    <property type="match status" value="1"/>
</dbReference>
<keyword evidence="1" id="KW-1003">Cell membrane</keyword>
<evidence type="ECO:0000256" key="2">
    <source>
        <dbReference type="ARBA" id="ARBA00022670"/>
    </source>
</evidence>
<evidence type="ECO:0000256" key="5">
    <source>
        <dbReference type="ARBA" id="ARBA00022989"/>
    </source>
</evidence>
<evidence type="ECO:0000256" key="6">
    <source>
        <dbReference type="ARBA" id="ARBA00023136"/>
    </source>
</evidence>
<name>A0A382R8C8_9ZZZZ</name>
<protein>
    <recommendedName>
        <fullName evidence="9">Lipoprotein signal peptidase</fullName>
    </recommendedName>
</protein>
<accession>A0A382R8C8</accession>
<dbReference type="PRINTS" id="PR00781">
    <property type="entry name" value="LIPOSIGPTASE"/>
</dbReference>